<dbReference type="AlphaFoldDB" id="E4ZMY8"/>
<gene>
    <name evidence="1" type="ORF">LEMA_P052970.1</name>
</gene>
<dbReference type="VEuPathDB" id="FungiDB:LEMA_P052970.1"/>
<dbReference type="EMBL" id="FP929094">
    <property type="protein sequence ID" value="CBX92591.1"/>
    <property type="molecule type" value="Genomic_DNA"/>
</dbReference>
<keyword evidence="2" id="KW-1185">Reference proteome</keyword>
<evidence type="ECO:0000313" key="2">
    <source>
        <dbReference type="Proteomes" id="UP000002668"/>
    </source>
</evidence>
<accession>E4ZMY8</accession>
<dbReference type="Proteomes" id="UP000002668">
    <property type="component" value="Genome"/>
</dbReference>
<organism evidence="2">
    <name type="scientific">Leptosphaeria maculans (strain JN3 / isolate v23.1.3 / race Av1-4-5-6-7-8)</name>
    <name type="common">Blackleg fungus</name>
    <name type="synonym">Phoma lingam</name>
    <dbReference type="NCBI Taxonomy" id="985895"/>
    <lineage>
        <taxon>Eukaryota</taxon>
        <taxon>Fungi</taxon>
        <taxon>Dikarya</taxon>
        <taxon>Ascomycota</taxon>
        <taxon>Pezizomycotina</taxon>
        <taxon>Dothideomycetes</taxon>
        <taxon>Pleosporomycetidae</taxon>
        <taxon>Pleosporales</taxon>
        <taxon>Pleosporineae</taxon>
        <taxon>Leptosphaeriaceae</taxon>
        <taxon>Plenodomus</taxon>
        <taxon>Plenodomus lingam/Leptosphaeria maculans species complex</taxon>
    </lineage>
</organism>
<dbReference type="HOGENOM" id="CLU_1907074_0_0_1"/>
<protein>
    <submittedName>
        <fullName evidence="1">Predicted protein</fullName>
    </submittedName>
</protein>
<name>E4ZMY8_LEPMJ</name>
<dbReference type="GeneID" id="13287276"/>
<dbReference type="InParanoid" id="E4ZMY8"/>
<evidence type="ECO:0000313" key="1">
    <source>
        <dbReference type="EMBL" id="CBX92591.1"/>
    </source>
</evidence>
<sequence>MLISQSLTTVGVRVAYMASESALLRQKRSPSDDHLQQAYNATDGNDAVLTSTDSSSNCILSFRLGLVLAVLNGFHQVAAGDWTAPLEKNTISSPLSRKLETKSLQQMTNVCCAAIAAVRIDLCPTSRRATPDA</sequence>
<proteinExistence type="predicted"/>
<reference evidence="2" key="1">
    <citation type="journal article" date="2011" name="Nat. Commun.">
        <title>Effector diversification within compartments of the Leptosphaeria maculans genome affected by Repeat-Induced Point mutations.</title>
        <authorList>
            <person name="Rouxel T."/>
            <person name="Grandaubert J."/>
            <person name="Hane J.K."/>
            <person name="Hoede C."/>
            <person name="van de Wouw A.P."/>
            <person name="Couloux A."/>
            <person name="Dominguez V."/>
            <person name="Anthouard V."/>
            <person name="Bally P."/>
            <person name="Bourras S."/>
            <person name="Cozijnsen A.J."/>
            <person name="Ciuffetti L.M."/>
            <person name="Degrave A."/>
            <person name="Dilmaghani A."/>
            <person name="Duret L."/>
            <person name="Fudal I."/>
            <person name="Goodwin S.B."/>
            <person name="Gout L."/>
            <person name="Glaser N."/>
            <person name="Linglin J."/>
            <person name="Kema G.H.J."/>
            <person name="Lapalu N."/>
            <person name="Lawrence C.B."/>
            <person name="May K."/>
            <person name="Meyer M."/>
            <person name="Ollivier B."/>
            <person name="Poulain J."/>
            <person name="Schoch C.L."/>
            <person name="Simon A."/>
            <person name="Spatafora J.W."/>
            <person name="Stachowiak A."/>
            <person name="Turgeon B.G."/>
            <person name="Tyler B.M."/>
            <person name="Vincent D."/>
            <person name="Weissenbach J."/>
            <person name="Amselem J."/>
            <person name="Quesneville H."/>
            <person name="Oliver R.P."/>
            <person name="Wincker P."/>
            <person name="Balesdent M.-H."/>
            <person name="Howlett B.J."/>
        </authorList>
    </citation>
    <scope>NUCLEOTIDE SEQUENCE [LARGE SCALE GENOMIC DNA]</scope>
    <source>
        <strain evidence="2">JN3 / isolate v23.1.3 / race Av1-4-5-6-7-8</strain>
    </source>
</reference>